<sequence>MIDRKRKLGKQIDELRIGDSFTAIKRVGDRDLLLYLGLTNDSNPLYIQHDYASQTPYEKPIVPSVMLFGMVSSLISMHLPGPGSHITQHEMAFPHPVFHETEVKFLLEVIAIDKEENRAALSVVGYNEKGDTVIQGKLYVTPAYRPKSLTASSLENFF</sequence>
<dbReference type="SUPFAM" id="SSF54637">
    <property type="entry name" value="Thioesterase/thiol ester dehydrase-isomerase"/>
    <property type="match status" value="1"/>
</dbReference>
<dbReference type="InterPro" id="IPR029069">
    <property type="entry name" value="HotDog_dom_sf"/>
</dbReference>
<accession>A0ABV7A720</accession>
<proteinExistence type="predicted"/>
<dbReference type="PANTHER" id="PTHR43664">
    <property type="entry name" value="MONOAMINE OXIDASE-RELATED"/>
    <property type="match status" value="1"/>
</dbReference>
<feature type="domain" description="MaoC-like" evidence="1">
    <location>
        <begin position="29"/>
        <end position="113"/>
    </location>
</feature>
<protein>
    <submittedName>
        <fullName evidence="2">MaoC/PaaZ C-terminal domain-containing protein</fullName>
    </submittedName>
</protein>
<dbReference type="PANTHER" id="PTHR43664:SF1">
    <property type="entry name" value="BETA-METHYLMALYL-COA DEHYDRATASE"/>
    <property type="match status" value="1"/>
</dbReference>
<evidence type="ECO:0000313" key="3">
    <source>
        <dbReference type="Proteomes" id="UP001595387"/>
    </source>
</evidence>
<dbReference type="RefSeq" id="WP_390305820.1">
    <property type="nucleotide sequence ID" value="NZ_JBHRRZ010000015.1"/>
</dbReference>
<gene>
    <name evidence="2" type="ORF">ACFODW_09785</name>
</gene>
<dbReference type="Proteomes" id="UP001595387">
    <property type="component" value="Unassembled WGS sequence"/>
</dbReference>
<organism evidence="2 3">
    <name type="scientific">Virgibacillus sediminis</name>
    <dbReference type="NCBI Taxonomy" id="202260"/>
    <lineage>
        <taxon>Bacteria</taxon>
        <taxon>Bacillati</taxon>
        <taxon>Bacillota</taxon>
        <taxon>Bacilli</taxon>
        <taxon>Bacillales</taxon>
        <taxon>Bacillaceae</taxon>
        <taxon>Virgibacillus</taxon>
    </lineage>
</organism>
<keyword evidence="3" id="KW-1185">Reference proteome</keyword>
<name>A0ABV7A720_9BACI</name>
<dbReference type="InterPro" id="IPR002539">
    <property type="entry name" value="MaoC-like_dom"/>
</dbReference>
<comment type="caution">
    <text evidence="2">The sequence shown here is derived from an EMBL/GenBank/DDBJ whole genome shotgun (WGS) entry which is preliminary data.</text>
</comment>
<dbReference type="Gene3D" id="3.10.129.10">
    <property type="entry name" value="Hotdog Thioesterase"/>
    <property type="match status" value="1"/>
</dbReference>
<evidence type="ECO:0000313" key="2">
    <source>
        <dbReference type="EMBL" id="MFC2948629.1"/>
    </source>
</evidence>
<dbReference type="InterPro" id="IPR052342">
    <property type="entry name" value="MCH/BMMD"/>
</dbReference>
<reference evidence="3" key="1">
    <citation type="journal article" date="2019" name="Int. J. Syst. Evol. Microbiol.">
        <title>The Global Catalogue of Microorganisms (GCM) 10K type strain sequencing project: providing services to taxonomists for standard genome sequencing and annotation.</title>
        <authorList>
            <consortium name="The Broad Institute Genomics Platform"/>
            <consortium name="The Broad Institute Genome Sequencing Center for Infectious Disease"/>
            <person name="Wu L."/>
            <person name="Ma J."/>
        </authorList>
    </citation>
    <scope>NUCLEOTIDE SEQUENCE [LARGE SCALE GENOMIC DNA]</scope>
    <source>
        <strain evidence="3">KCTC 13193</strain>
    </source>
</reference>
<dbReference type="EMBL" id="JBHRRZ010000015">
    <property type="protein sequence ID" value="MFC2948629.1"/>
    <property type="molecule type" value="Genomic_DNA"/>
</dbReference>
<dbReference type="Pfam" id="PF01575">
    <property type="entry name" value="MaoC_dehydratas"/>
    <property type="match status" value="1"/>
</dbReference>
<evidence type="ECO:0000259" key="1">
    <source>
        <dbReference type="Pfam" id="PF01575"/>
    </source>
</evidence>